<reference evidence="2" key="1">
    <citation type="journal article" date="2014" name="Genome Announc.">
        <title>Draft genome sequences of six enterohepatic helicobacter species isolated from humans and one from rhesus macaques.</title>
        <authorList>
            <person name="Shen Z."/>
            <person name="Sheh A."/>
            <person name="Young S.K."/>
            <person name="Abouelliel A."/>
            <person name="Ward D.V."/>
            <person name="Earl A.M."/>
            <person name="Fox J.G."/>
        </authorList>
    </citation>
    <scope>NUCLEOTIDE SEQUENCE [LARGE SCALE GENOMIC DNA]</scope>
    <source>
        <strain evidence="2">CCUG 18818</strain>
    </source>
</reference>
<accession>A0ABN0BAD3</accession>
<dbReference type="Gene3D" id="3.40.50.150">
    <property type="entry name" value="Vaccinia Virus protein VP39"/>
    <property type="match status" value="1"/>
</dbReference>
<proteinExistence type="predicted"/>
<dbReference type="Proteomes" id="UP000005755">
    <property type="component" value="Unassembled WGS sequence"/>
</dbReference>
<sequence length="300" mass="35112">MAVYYIPPPPHCLYKDVLKEEIFMELCPYGDDLWFWAMAVLNGTKINVVRDNLKMQSSFVDTAKSGALWIENAKWRNDWQIQNLLKFYPDLKQKVAFDSNEYWEIRYKSHEDSQGLGASGVGSYGDLAIFKAKVINDFVKKHKIQSVIEWGCGDGNQLSLAEYPQYTGLDVSPCVIEKVKKQFANDKSKMFYEVGEFLENPSSVELGLSLDVMYHLINDEIFESYMRNLFAYAQKFVIIYSSNKDQPHTQHVRHRQFSSWVQKNAVEWKFKTMIPNAYPYDENKPNESSFCDFYMYEKQK</sequence>
<evidence type="ECO:0000313" key="1">
    <source>
        <dbReference type="EMBL" id="EFR46560.1"/>
    </source>
</evidence>
<name>A0ABN0BAD3_9HELI</name>
<evidence type="ECO:0000313" key="2">
    <source>
        <dbReference type="Proteomes" id="UP000005755"/>
    </source>
</evidence>
<organism evidence="1 2">
    <name type="scientific">Helicobacter cinaedi CCUG 18818 = ATCC BAA-847</name>
    <dbReference type="NCBI Taxonomy" id="537971"/>
    <lineage>
        <taxon>Bacteria</taxon>
        <taxon>Pseudomonadati</taxon>
        <taxon>Campylobacterota</taxon>
        <taxon>Epsilonproteobacteria</taxon>
        <taxon>Campylobacterales</taxon>
        <taxon>Helicobacteraceae</taxon>
        <taxon>Helicobacter</taxon>
    </lineage>
</organism>
<keyword evidence="2" id="KW-1185">Reference proteome</keyword>
<dbReference type="RefSeq" id="WP_002956421.1">
    <property type="nucleotide sequence ID" value="NC_020555.1"/>
</dbReference>
<dbReference type="EMBL" id="DS990392">
    <property type="protein sequence ID" value="EFR46560.1"/>
    <property type="molecule type" value="Genomic_DNA"/>
</dbReference>
<protein>
    <recommendedName>
        <fullName evidence="3">Methyltransferase domain-containing protein</fullName>
    </recommendedName>
</protein>
<dbReference type="SUPFAM" id="SSF53335">
    <property type="entry name" value="S-adenosyl-L-methionine-dependent methyltransferases"/>
    <property type="match status" value="1"/>
</dbReference>
<dbReference type="InterPro" id="IPR029063">
    <property type="entry name" value="SAM-dependent_MTases_sf"/>
</dbReference>
<evidence type="ECO:0008006" key="3">
    <source>
        <dbReference type="Google" id="ProtNLM"/>
    </source>
</evidence>
<gene>
    <name evidence="1" type="ORF">HCCG_01107</name>
</gene>